<dbReference type="GO" id="GO:0006275">
    <property type="term" value="P:regulation of DNA replication"/>
    <property type="evidence" value="ECO:0007669"/>
    <property type="project" value="UniProtKB-UniRule"/>
</dbReference>
<name>A0A6B0GQF5_9EURY</name>
<evidence type="ECO:0000259" key="4">
    <source>
        <dbReference type="Pfam" id="PF00705"/>
    </source>
</evidence>
<dbReference type="NCBIfam" id="NF002222">
    <property type="entry name" value="PRK01115.1-5"/>
    <property type="match status" value="1"/>
</dbReference>
<dbReference type="GO" id="GO:0006272">
    <property type="term" value="P:leading strand elongation"/>
    <property type="evidence" value="ECO:0007669"/>
    <property type="project" value="TreeGrafter"/>
</dbReference>
<comment type="caution">
    <text evidence="5">The sequence shown here is derived from an EMBL/GenBank/DDBJ whole genome shotgun (WGS) entry which is preliminary data.</text>
</comment>
<keyword evidence="1 3" id="KW-0235">DNA replication</keyword>
<dbReference type="SUPFAM" id="SSF55979">
    <property type="entry name" value="DNA clamp"/>
    <property type="match status" value="2"/>
</dbReference>
<gene>
    <name evidence="3" type="primary">pcn</name>
    <name evidence="5" type="ORF">GQS65_15220</name>
</gene>
<dbReference type="RefSeq" id="WP_158205481.1">
    <property type="nucleotide sequence ID" value="NZ_WSZK01000026.1"/>
</dbReference>
<comment type="function">
    <text evidence="3">Sliding clamp subunit that acts as a moving platform for DNA processing. Responsible for tethering the catalytic subunit of DNA polymerase and other proteins to DNA during high-speed replication.</text>
</comment>
<dbReference type="HAMAP" id="MF_00317">
    <property type="entry name" value="DNApol_clamp_arch"/>
    <property type="match status" value="1"/>
</dbReference>
<dbReference type="Gene3D" id="3.70.10.10">
    <property type="match status" value="1"/>
</dbReference>
<proteinExistence type="inferred from homology"/>
<accession>A0A6B0GQF5</accession>
<comment type="subunit">
    <text evidence="3">Homotrimer. The subunits circularize to form a toroid; DNA passes through its center. Replication factor C (RFC) is required to load the toroid on the DNA.</text>
</comment>
<dbReference type="Pfam" id="PF00705">
    <property type="entry name" value="PCNA_N"/>
    <property type="match status" value="1"/>
</dbReference>
<dbReference type="AlphaFoldDB" id="A0A6B0GQF5"/>
<organism evidence="5 6">
    <name type="scientific">Halomarina oriensis</name>
    <dbReference type="NCBI Taxonomy" id="671145"/>
    <lineage>
        <taxon>Archaea</taxon>
        <taxon>Methanobacteriati</taxon>
        <taxon>Methanobacteriota</taxon>
        <taxon>Stenosarchaea group</taxon>
        <taxon>Halobacteria</taxon>
        <taxon>Halobacteriales</taxon>
        <taxon>Natronomonadaceae</taxon>
        <taxon>Halomarina</taxon>
    </lineage>
</organism>
<dbReference type="PANTHER" id="PTHR11352">
    <property type="entry name" value="PROLIFERATING CELL NUCLEAR ANTIGEN"/>
    <property type="match status" value="1"/>
</dbReference>
<evidence type="ECO:0000256" key="2">
    <source>
        <dbReference type="ARBA" id="ARBA00023125"/>
    </source>
</evidence>
<evidence type="ECO:0000256" key="3">
    <source>
        <dbReference type="HAMAP-Rule" id="MF_00317"/>
    </source>
</evidence>
<comment type="similarity">
    <text evidence="3">Belongs to the PCNA family.</text>
</comment>
<dbReference type="InterPro" id="IPR046938">
    <property type="entry name" value="DNA_clamp_sf"/>
</dbReference>
<dbReference type="GO" id="GO:0030337">
    <property type="term" value="F:DNA polymerase processivity factor activity"/>
    <property type="evidence" value="ECO:0007669"/>
    <property type="project" value="UniProtKB-UniRule"/>
</dbReference>
<dbReference type="OrthoDB" id="14749at2157"/>
<dbReference type="Proteomes" id="UP000451471">
    <property type="component" value="Unassembled WGS sequence"/>
</dbReference>
<sequence>MTDATLAAPPEETPLHVVVPASTLRTVVDVLGALVEECRMRFDADGVHVAAMDPATVASVSLDLSPAAFESYDVEERTLGVPLERLDDVLSMASGDDPVQLALDPETRRLTVAVAGLDYTMALVDPEAIRSPPDLAEMEFEYTAAVTLESTALSRSVRAADMVSSHATVGVDADDEAFVVSASGDTDDVRHRLAGDDLLDIDAGEAESLFSVDYLTALERPIPSGSEVTLELGMEIPMALSFEIAAGAGQVEYALSPRIAR</sequence>
<dbReference type="CDD" id="cd00577">
    <property type="entry name" value="PCNA"/>
    <property type="match status" value="1"/>
</dbReference>
<keyword evidence="6" id="KW-1185">Reference proteome</keyword>
<evidence type="ECO:0000256" key="1">
    <source>
        <dbReference type="ARBA" id="ARBA00022705"/>
    </source>
</evidence>
<evidence type="ECO:0000313" key="6">
    <source>
        <dbReference type="Proteomes" id="UP000451471"/>
    </source>
</evidence>
<dbReference type="InterPro" id="IPR000730">
    <property type="entry name" value="Pr_cel_nuc_antig"/>
</dbReference>
<dbReference type="EMBL" id="WSZK01000026">
    <property type="protein sequence ID" value="MWG35819.1"/>
    <property type="molecule type" value="Genomic_DNA"/>
</dbReference>
<feature type="domain" description="Proliferating cell nuclear antigen PCNA N-terminal" evidence="4">
    <location>
        <begin position="20"/>
        <end position="108"/>
    </location>
</feature>
<dbReference type="InterPro" id="IPR022648">
    <property type="entry name" value="Pr_cel_nuc_antig_N"/>
</dbReference>
<keyword evidence="2 3" id="KW-0238">DNA-binding</keyword>
<dbReference type="PRINTS" id="PR00339">
    <property type="entry name" value="PCNACYCLIN"/>
</dbReference>
<protein>
    <recommendedName>
        <fullName evidence="3">DNA polymerase sliding clamp</fullName>
    </recommendedName>
    <alternativeName>
        <fullName evidence="3">Proliferating cell nuclear antigen homolog</fullName>
        <shortName evidence="3">PCNA</shortName>
    </alternativeName>
</protein>
<dbReference type="PANTHER" id="PTHR11352:SF0">
    <property type="entry name" value="PROLIFERATING CELL NUCLEAR ANTIGEN"/>
    <property type="match status" value="1"/>
</dbReference>
<reference evidence="5 6" key="1">
    <citation type="submission" date="2019-12" db="EMBL/GenBank/DDBJ databases">
        <title>Halocatena pleomorpha gen. nov. sp. nov., an extremely halophilic archaeon of family Halobacteriaceae isolated from saltpan soil.</title>
        <authorList>
            <person name="Pal Y."/>
            <person name="Verma A."/>
            <person name="Krishnamurthi S."/>
            <person name="Kumar P."/>
        </authorList>
    </citation>
    <scope>NUCLEOTIDE SEQUENCE [LARGE SCALE GENOMIC DNA]</scope>
    <source>
        <strain evidence="5 6">JCM 16495</strain>
    </source>
</reference>
<evidence type="ECO:0000313" key="5">
    <source>
        <dbReference type="EMBL" id="MWG35819.1"/>
    </source>
</evidence>
<dbReference type="GO" id="GO:0003677">
    <property type="term" value="F:DNA binding"/>
    <property type="evidence" value="ECO:0007669"/>
    <property type="project" value="UniProtKB-UniRule"/>
</dbReference>